<evidence type="ECO:0000313" key="23">
    <source>
        <dbReference type="Proteomes" id="UP000068210"/>
    </source>
</evidence>
<evidence type="ECO:0000259" key="20">
    <source>
        <dbReference type="PROSITE" id="PS50857"/>
    </source>
</evidence>
<evidence type="ECO:0000259" key="21">
    <source>
        <dbReference type="PROSITE" id="PS51007"/>
    </source>
</evidence>
<dbReference type="PANTHER" id="PTHR22888">
    <property type="entry name" value="CYTOCHROME C OXIDASE, SUBUNIT II"/>
    <property type="match status" value="1"/>
</dbReference>
<feature type="domain" description="Cytochrome c" evidence="21">
    <location>
        <begin position="224"/>
        <end position="314"/>
    </location>
</feature>
<evidence type="ECO:0000256" key="17">
    <source>
        <dbReference type="ARBA" id="ARBA00047816"/>
    </source>
</evidence>
<evidence type="ECO:0000313" key="22">
    <source>
        <dbReference type="EMBL" id="AJE22512.1"/>
    </source>
</evidence>
<keyword evidence="5 18" id="KW-0349">Heme</keyword>
<keyword evidence="9" id="KW-1278">Translocase</keyword>
<evidence type="ECO:0000256" key="10">
    <source>
        <dbReference type="ARBA" id="ARBA00022982"/>
    </source>
</evidence>
<dbReference type="STRING" id="1328314.Achr_31030"/>
<evidence type="ECO:0000256" key="6">
    <source>
        <dbReference type="ARBA" id="ARBA00022660"/>
    </source>
</evidence>
<accession>A0A0C4WV50</accession>
<dbReference type="SUPFAM" id="SSF46626">
    <property type="entry name" value="Cytochrome c"/>
    <property type="match status" value="1"/>
</dbReference>
<dbReference type="PANTHER" id="PTHR22888:SF9">
    <property type="entry name" value="CYTOCHROME C OXIDASE SUBUNIT 2"/>
    <property type="match status" value="1"/>
</dbReference>
<evidence type="ECO:0000256" key="11">
    <source>
        <dbReference type="ARBA" id="ARBA00022989"/>
    </source>
</evidence>
<dbReference type="InterPro" id="IPR009056">
    <property type="entry name" value="Cyt_c-like_dom"/>
</dbReference>
<dbReference type="InterPro" id="IPR002429">
    <property type="entry name" value="CcO_II-like_C"/>
</dbReference>
<dbReference type="InterPro" id="IPR008972">
    <property type="entry name" value="Cupredoxin"/>
</dbReference>
<keyword evidence="7 19" id="KW-0812">Transmembrane</keyword>
<keyword evidence="11 19" id="KW-1133">Transmembrane helix</keyword>
<keyword evidence="4" id="KW-0813">Transport</keyword>
<keyword evidence="14 19" id="KW-0472">Membrane</keyword>
<feature type="transmembrane region" description="Helical" evidence="19">
    <location>
        <begin position="25"/>
        <end position="47"/>
    </location>
</feature>
<evidence type="ECO:0000256" key="3">
    <source>
        <dbReference type="ARBA" id="ARBA00012949"/>
    </source>
</evidence>
<keyword evidence="6" id="KW-0679">Respiratory chain</keyword>
<dbReference type="EMBL" id="CP010415">
    <property type="protein sequence ID" value="AJE22512.1"/>
    <property type="molecule type" value="Genomic_DNA"/>
</dbReference>
<evidence type="ECO:0000256" key="4">
    <source>
        <dbReference type="ARBA" id="ARBA00022448"/>
    </source>
</evidence>
<keyword evidence="8 18" id="KW-0479">Metal-binding</keyword>
<dbReference type="EC" id="7.1.1.9" evidence="3"/>
<dbReference type="PROSITE" id="PS00078">
    <property type="entry name" value="COX2"/>
    <property type="match status" value="1"/>
</dbReference>
<feature type="transmembrane region" description="Helical" evidence="19">
    <location>
        <begin position="68"/>
        <end position="93"/>
    </location>
</feature>
<dbReference type="GO" id="GO:0020037">
    <property type="term" value="F:heme binding"/>
    <property type="evidence" value="ECO:0007669"/>
    <property type="project" value="InterPro"/>
</dbReference>
<evidence type="ECO:0000256" key="16">
    <source>
        <dbReference type="ARBA" id="ARBA00031399"/>
    </source>
</evidence>
<dbReference type="InterPro" id="IPR014222">
    <property type="entry name" value="Cyt_c_oxidase_su2"/>
</dbReference>
<dbReference type="RefSeq" id="WP_039805731.1">
    <property type="nucleotide sequence ID" value="NZ_CP010415.1"/>
</dbReference>
<dbReference type="Pfam" id="PF00116">
    <property type="entry name" value="COX2"/>
    <property type="match status" value="1"/>
</dbReference>
<dbReference type="KEGG" id="acx:Achr_31030"/>
<evidence type="ECO:0000256" key="1">
    <source>
        <dbReference type="ARBA" id="ARBA00004141"/>
    </source>
</evidence>
<dbReference type="GO" id="GO:0005507">
    <property type="term" value="F:copper ion binding"/>
    <property type="evidence" value="ECO:0007669"/>
    <property type="project" value="InterPro"/>
</dbReference>
<dbReference type="InterPro" id="IPR036909">
    <property type="entry name" value="Cyt_c-like_dom_sf"/>
</dbReference>
<dbReference type="GO" id="GO:0042773">
    <property type="term" value="P:ATP synthesis coupled electron transport"/>
    <property type="evidence" value="ECO:0007669"/>
    <property type="project" value="TreeGrafter"/>
</dbReference>
<dbReference type="AlphaFoldDB" id="A0A0C4WV50"/>
<dbReference type="Gene3D" id="2.60.40.420">
    <property type="entry name" value="Cupredoxins - blue copper proteins"/>
    <property type="match status" value="1"/>
</dbReference>
<reference evidence="22 23" key="1">
    <citation type="journal article" date="2015" name="PLoS ONE">
        <title>Azotobacter Genomes: The Genome of Azotobacter chroococcum NCIMB 8003 (ATCC 4412).</title>
        <authorList>
            <person name="Robson R.L."/>
            <person name="Jones R."/>
            <person name="Robson R.M."/>
            <person name="Schwartz A."/>
            <person name="Richardson T.H."/>
        </authorList>
    </citation>
    <scope>NUCLEOTIDE SEQUENCE [LARGE SCALE GENOMIC DNA]</scope>
    <source>
        <strain evidence="22 23">NCIMB 8003</strain>
    </source>
</reference>
<dbReference type="InterPro" id="IPR034236">
    <property type="entry name" value="CuRO_CcO_Caa3_II"/>
</dbReference>
<dbReference type="CDD" id="cd04213">
    <property type="entry name" value="CuRO_CcO_Caa3_II"/>
    <property type="match status" value="1"/>
</dbReference>
<gene>
    <name evidence="22" type="primary">coxB</name>
    <name evidence="22" type="ORF">Achr_31030</name>
</gene>
<evidence type="ECO:0000256" key="14">
    <source>
        <dbReference type="ARBA" id="ARBA00023136"/>
    </source>
</evidence>
<comment type="subcellular location">
    <subcellularLocation>
        <location evidence="1">Membrane</location>
        <topology evidence="1">Multi-pass membrane protein</topology>
    </subcellularLocation>
</comment>
<evidence type="ECO:0000256" key="2">
    <source>
        <dbReference type="ARBA" id="ARBA00007866"/>
    </source>
</evidence>
<keyword evidence="23" id="KW-1185">Reference proteome</keyword>
<dbReference type="GO" id="GO:0016491">
    <property type="term" value="F:oxidoreductase activity"/>
    <property type="evidence" value="ECO:0007669"/>
    <property type="project" value="InterPro"/>
</dbReference>
<comment type="catalytic activity">
    <reaction evidence="17">
        <text>4 Fe(II)-[cytochrome c] + O2 + 8 H(+)(in) = 4 Fe(III)-[cytochrome c] + 2 H2O + 4 H(+)(out)</text>
        <dbReference type="Rhea" id="RHEA:11436"/>
        <dbReference type="Rhea" id="RHEA-COMP:10350"/>
        <dbReference type="Rhea" id="RHEA-COMP:14399"/>
        <dbReference type="ChEBI" id="CHEBI:15377"/>
        <dbReference type="ChEBI" id="CHEBI:15378"/>
        <dbReference type="ChEBI" id="CHEBI:15379"/>
        <dbReference type="ChEBI" id="CHEBI:29033"/>
        <dbReference type="ChEBI" id="CHEBI:29034"/>
        <dbReference type="EC" id="7.1.1.9"/>
    </reaction>
</comment>
<evidence type="ECO:0000256" key="19">
    <source>
        <dbReference type="SAM" id="Phobius"/>
    </source>
</evidence>
<sequence>MLLAGCQGPQSALDPAGPAAQAAAWLWWGMFAWFGLVLLLVVTLWLVALRRSPRQYDPEQARQVGRRWILAGGVLLPGLTILILLAFGIPLGLRMLPLPLDGPPPLRIEVTGHQWWWAVRYPETGVVTANQLILPVGRPVDVEVASADVIHAFWVPRLGGKLDMLPGRRATLRLQADRAGRYRGQCAEFCGAQHAHMALAVEALETPAFEAWQAARRTASPIAPEHAAAVEAFRPYCGECHRVAGVSDGRRAPDLSDVGARRSLGAGTLAREEGAMRRWLREHQRLKPHNGMPRHDHLPEASLDAIAAWLETLAP</sequence>
<name>A0A0C4WV50_9GAMM</name>
<evidence type="ECO:0000256" key="18">
    <source>
        <dbReference type="PROSITE-ProRule" id="PRU00433"/>
    </source>
</evidence>
<evidence type="ECO:0000256" key="5">
    <source>
        <dbReference type="ARBA" id="ARBA00022617"/>
    </source>
</evidence>
<protein>
    <recommendedName>
        <fullName evidence="3">cytochrome-c oxidase</fullName>
        <ecNumber evidence="3">7.1.1.9</ecNumber>
    </recommendedName>
    <alternativeName>
        <fullName evidence="16">Cytochrome aa3 subunit 2</fullName>
    </alternativeName>
</protein>
<dbReference type="GO" id="GO:0004129">
    <property type="term" value="F:cytochrome-c oxidase activity"/>
    <property type="evidence" value="ECO:0007669"/>
    <property type="project" value="UniProtKB-EC"/>
</dbReference>
<dbReference type="HOGENOM" id="CLU_036876_1_1_6"/>
<dbReference type="SUPFAM" id="SSF49503">
    <property type="entry name" value="Cupredoxins"/>
    <property type="match status" value="1"/>
</dbReference>
<dbReference type="InterPro" id="IPR001505">
    <property type="entry name" value="Copper_CuA"/>
</dbReference>
<evidence type="ECO:0000256" key="9">
    <source>
        <dbReference type="ARBA" id="ARBA00022967"/>
    </source>
</evidence>
<dbReference type="Pfam" id="PF00034">
    <property type="entry name" value="Cytochrom_C"/>
    <property type="match status" value="1"/>
</dbReference>
<proteinExistence type="inferred from homology"/>
<dbReference type="InterPro" id="IPR045187">
    <property type="entry name" value="CcO_II"/>
</dbReference>
<dbReference type="GO" id="GO:0016020">
    <property type="term" value="C:membrane"/>
    <property type="evidence" value="ECO:0007669"/>
    <property type="project" value="UniProtKB-SubCell"/>
</dbReference>
<organism evidence="22 23">
    <name type="scientific">Azotobacter chroococcum NCIMB 8003</name>
    <dbReference type="NCBI Taxonomy" id="1328314"/>
    <lineage>
        <taxon>Bacteria</taxon>
        <taxon>Pseudomonadati</taxon>
        <taxon>Pseudomonadota</taxon>
        <taxon>Gammaproteobacteria</taxon>
        <taxon>Pseudomonadales</taxon>
        <taxon>Pseudomonadaceae</taxon>
        <taxon>Azotobacter</taxon>
    </lineage>
</organism>
<feature type="domain" description="Cytochrome oxidase subunit II copper A binding" evidence="20">
    <location>
        <begin position="103"/>
        <end position="215"/>
    </location>
</feature>
<evidence type="ECO:0000256" key="15">
    <source>
        <dbReference type="ARBA" id="ARBA00024688"/>
    </source>
</evidence>
<dbReference type="NCBIfam" id="TIGR02866">
    <property type="entry name" value="CoxB"/>
    <property type="match status" value="1"/>
</dbReference>
<dbReference type="Gene3D" id="1.10.287.90">
    <property type="match status" value="1"/>
</dbReference>
<dbReference type="PROSITE" id="PS51007">
    <property type="entry name" value="CYTC"/>
    <property type="match status" value="1"/>
</dbReference>
<comment type="similarity">
    <text evidence="2">Belongs to the cytochrome c oxidase subunit 2 family.</text>
</comment>
<comment type="function">
    <text evidence="15">Subunits I and II form the functional core of the enzyme complex. Electrons originating in cytochrome c are transferred via heme a and Cu(A) to the binuclear center formed by heme a3 and Cu(B).</text>
</comment>
<evidence type="ECO:0000256" key="12">
    <source>
        <dbReference type="ARBA" id="ARBA00023004"/>
    </source>
</evidence>
<keyword evidence="10" id="KW-0249">Electron transport</keyword>
<evidence type="ECO:0000256" key="13">
    <source>
        <dbReference type="ARBA" id="ARBA00023008"/>
    </source>
</evidence>
<evidence type="ECO:0000256" key="8">
    <source>
        <dbReference type="ARBA" id="ARBA00022723"/>
    </source>
</evidence>
<evidence type="ECO:0000256" key="7">
    <source>
        <dbReference type="ARBA" id="ARBA00022692"/>
    </source>
</evidence>
<keyword evidence="12 18" id="KW-0408">Iron</keyword>
<dbReference type="Proteomes" id="UP000068210">
    <property type="component" value="Chromosome"/>
</dbReference>
<keyword evidence="13" id="KW-0186">Copper</keyword>
<dbReference type="PROSITE" id="PS50857">
    <property type="entry name" value="COX2_CUA"/>
    <property type="match status" value="1"/>
</dbReference>
<dbReference type="InterPro" id="IPR036257">
    <property type="entry name" value="Cyt_c_oxidase_su2_TM_sf"/>
</dbReference>